<comment type="caution">
    <text evidence="3">The sequence shown here is derived from an EMBL/GenBank/DDBJ whole genome shotgun (WGS) entry which is preliminary data.</text>
</comment>
<dbReference type="SUPFAM" id="SSF54631">
    <property type="entry name" value="CBS-domain pair"/>
    <property type="match status" value="1"/>
</dbReference>
<proteinExistence type="predicted"/>
<evidence type="ECO:0000259" key="2">
    <source>
        <dbReference type="PROSITE" id="PS51371"/>
    </source>
</evidence>
<dbReference type="EMBL" id="JAIQZJ010000007">
    <property type="protein sequence ID" value="MBZ5739079.1"/>
    <property type="molecule type" value="Genomic_DNA"/>
</dbReference>
<dbReference type="Gene3D" id="3.10.580.10">
    <property type="entry name" value="CBS-domain"/>
    <property type="match status" value="1"/>
</dbReference>
<protein>
    <submittedName>
        <fullName evidence="3">CBS domain-containing protein</fullName>
    </submittedName>
</protein>
<keyword evidence="4" id="KW-1185">Reference proteome</keyword>
<dbReference type="InterPro" id="IPR000644">
    <property type="entry name" value="CBS_dom"/>
</dbReference>
<evidence type="ECO:0000256" key="1">
    <source>
        <dbReference type="PROSITE-ProRule" id="PRU00703"/>
    </source>
</evidence>
<gene>
    <name evidence="3" type="ORF">K8U61_12970</name>
</gene>
<keyword evidence="1" id="KW-0129">CBS domain</keyword>
<feature type="domain" description="CBS" evidence="2">
    <location>
        <begin position="1"/>
        <end position="63"/>
    </location>
</feature>
<dbReference type="InterPro" id="IPR046342">
    <property type="entry name" value="CBS_dom_sf"/>
</dbReference>
<dbReference type="PROSITE" id="PS51371">
    <property type="entry name" value="CBS"/>
    <property type="match status" value="1"/>
</dbReference>
<reference evidence="3 4" key="1">
    <citation type="submission" date="2021-09" db="EMBL/GenBank/DDBJ databases">
        <title>Whole genome sequence of Nocardioides sp. GBK3QG-3.</title>
        <authorList>
            <person name="Tuo L."/>
        </authorList>
    </citation>
    <scope>NUCLEOTIDE SEQUENCE [LARGE SCALE GENOMIC DNA]</scope>
    <source>
        <strain evidence="3 4">GBK3QG-3</strain>
    </source>
</reference>
<dbReference type="Proteomes" id="UP000780875">
    <property type="component" value="Unassembled WGS sequence"/>
</dbReference>
<dbReference type="RefSeq" id="WP_224123452.1">
    <property type="nucleotide sequence ID" value="NZ_JAIQZJ010000007.1"/>
</dbReference>
<dbReference type="Pfam" id="PF00571">
    <property type="entry name" value="CBS"/>
    <property type="match status" value="1"/>
</dbReference>
<evidence type="ECO:0000313" key="4">
    <source>
        <dbReference type="Proteomes" id="UP000780875"/>
    </source>
</evidence>
<name>A0ABS7UDZ7_9ACTN</name>
<accession>A0ABS7UDZ7</accession>
<organism evidence="3 4">
    <name type="scientific">Nocardioides mangrovi</name>
    <dbReference type="NCBI Taxonomy" id="2874580"/>
    <lineage>
        <taxon>Bacteria</taxon>
        <taxon>Bacillati</taxon>
        <taxon>Actinomycetota</taxon>
        <taxon>Actinomycetes</taxon>
        <taxon>Propionibacteriales</taxon>
        <taxon>Nocardioidaceae</taxon>
        <taxon>Nocardioides</taxon>
    </lineage>
</organism>
<evidence type="ECO:0000313" key="3">
    <source>
        <dbReference type="EMBL" id="MBZ5739079.1"/>
    </source>
</evidence>
<dbReference type="CDD" id="cd17788">
    <property type="entry name" value="CBS_pair_bac"/>
    <property type="match status" value="1"/>
</dbReference>
<sequence>MKARDLAIPFPAVREDQPALQAARLLVEEGRPGLIVVDEHDHPVAVLPGSQVLRLLIPGYIQSDPTLAAVVDDDFVDHMCDTLEGKTVAQLLRKDRSKLPLVEADDSVLQVAALMAAERSPLVGVVEGKGAASPLLGGITLSAVLGELLPTDRISGP</sequence>